<organism evidence="7 8">
    <name type="scientific">Pocillopora meandrina</name>
    <dbReference type="NCBI Taxonomy" id="46732"/>
    <lineage>
        <taxon>Eukaryota</taxon>
        <taxon>Metazoa</taxon>
        <taxon>Cnidaria</taxon>
        <taxon>Anthozoa</taxon>
        <taxon>Hexacorallia</taxon>
        <taxon>Scleractinia</taxon>
        <taxon>Astrocoeniina</taxon>
        <taxon>Pocilloporidae</taxon>
        <taxon>Pocillopora</taxon>
    </lineage>
</organism>
<keyword evidence="2" id="KW-0963">Cytoplasm</keyword>
<keyword evidence="8" id="KW-1185">Reference proteome</keyword>
<dbReference type="InterPro" id="IPR027417">
    <property type="entry name" value="P-loop_NTPase"/>
</dbReference>
<reference evidence="7 8" key="1">
    <citation type="submission" date="2022-05" db="EMBL/GenBank/DDBJ databases">
        <authorList>
            <consortium name="Genoscope - CEA"/>
            <person name="William W."/>
        </authorList>
    </citation>
    <scope>NUCLEOTIDE SEQUENCE [LARGE SCALE GENOMIC DNA]</scope>
</reference>
<dbReference type="Pfam" id="PF00350">
    <property type="entry name" value="Dynamin_N"/>
    <property type="match status" value="1"/>
</dbReference>
<dbReference type="InterPro" id="IPR051302">
    <property type="entry name" value="Dual_SerThr-Tyr_Kinase"/>
</dbReference>
<dbReference type="GO" id="GO:0044344">
    <property type="term" value="P:cellular response to fibroblast growth factor stimulus"/>
    <property type="evidence" value="ECO:0007669"/>
    <property type="project" value="TreeGrafter"/>
</dbReference>
<evidence type="ECO:0000313" key="7">
    <source>
        <dbReference type="EMBL" id="CAH3149544.1"/>
    </source>
</evidence>
<dbReference type="GO" id="GO:0004674">
    <property type="term" value="F:protein serine/threonine kinase activity"/>
    <property type="evidence" value="ECO:0007669"/>
    <property type="project" value="UniProtKB-KW"/>
</dbReference>
<dbReference type="EMBL" id="CALNXJ010000046">
    <property type="protein sequence ID" value="CAH3149544.1"/>
    <property type="molecule type" value="Genomic_DNA"/>
</dbReference>
<keyword evidence="3" id="KW-0723">Serine/threonine-protein kinase</keyword>
<dbReference type="GO" id="GO:0070374">
    <property type="term" value="P:positive regulation of ERK1 and ERK2 cascade"/>
    <property type="evidence" value="ECO:0007669"/>
    <property type="project" value="TreeGrafter"/>
</dbReference>
<dbReference type="PANTHER" id="PTHR46392">
    <property type="entry name" value="DUAL SERINE/THREONINE AND TYROSINE PROTEIN KINASE"/>
    <property type="match status" value="1"/>
</dbReference>
<dbReference type="GO" id="GO:0005737">
    <property type="term" value="C:cytoplasm"/>
    <property type="evidence" value="ECO:0007669"/>
    <property type="project" value="UniProtKB-SubCell"/>
</dbReference>
<dbReference type="SUPFAM" id="SSF52540">
    <property type="entry name" value="P-loop containing nucleoside triphosphate hydrolases"/>
    <property type="match status" value="1"/>
</dbReference>
<dbReference type="SUPFAM" id="SSF56112">
    <property type="entry name" value="Protein kinase-like (PK-like)"/>
    <property type="match status" value="1"/>
</dbReference>
<feature type="domain" description="Dynamin N-terminal" evidence="6">
    <location>
        <begin position="82"/>
        <end position="239"/>
    </location>
</feature>
<accession>A0AAU9XKI8</accession>
<evidence type="ECO:0000313" key="8">
    <source>
        <dbReference type="Proteomes" id="UP001159428"/>
    </source>
</evidence>
<dbReference type="GO" id="GO:0045743">
    <property type="term" value="P:positive regulation of fibroblast growth factor receptor signaling pathway"/>
    <property type="evidence" value="ECO:0007669"/>
    <property type="project" value="TreeGrafter"/>
</dbReference>
<protein>
    <recommendedName>
        <fullName evidence="6">Dynamin N-terminal domain-containing protein</fullName>
    </recommendedName>
</protein>
<dbReference type="Gene3D" id="1.10.510.10">
    <property type="entry name" value="Transferase(Phosphotransferase) domain 1"/>
    <property type="match status" value="1"/>
</dbReference>
<comment type="subcellular location">
    <subcellularLocation>
        <location evidence="1">Cytoplasm</location>
    </subcellularLocation>
</comment>
<evidence type="ECO:0000259" key="6">
    <source>
        <dbReference type="Pfam" id="PF00350"/>
    </source>
</evidence>
<gene>
    <name evidence="7" type="ORF">PMEA_00024376</name>
</gene>
<comment type="caution">
    <text evidence="7">The sequence shown here is derived from an EMBL/GenBank/DDBJ whole genome shotgun (WGS) entry which is preliminary data.</text>
</comment>
<evidence type="ECO:0000256" key="3">
    <source>
        <dbReference type="ARBA" id="ARBA00022527"/>
    </source>
</evidence>
<evidence type="ECO:0000256" key="1">
    <source>
        <dbReference type="ARBA" id="ARBA00004496"/>
    </source>
</evidence>
<sequence length="935" mass="106712">IVNPGISGYDDTETDEFPASSFEEQFKDLTSLISFFEECSMETWKFIDNMKENFSESLKTDLLTDKERQSLQSYASKKSTLLVVGQTNSGKSSFVNELLGGSFMPTSEVPCTSRIVRLKYSEKNYIQVLDKSKPNEGEKTFFDKKKVPKEEIELDDSQRGDQSWVNAIVEVGLNNSLLQNGHLEVIDAPGMSENEALDKIVEECIHGILQVIIYVIDGNSSLRLQERGFLLNLKEKVGNLPIFYLCNKVDKDMTALEFDKDSDSEEDKDPPNEEEKELLAYRALSQCYMVPGDIEPTQCPFFHGLSTKEVRNARLKKSSNQYTKQFDDLKFKLLKFVADGVTSHLRSAAELLCQIQKRVFDFFLNCDFNQDTIHAQDELFNKLELKERDYVVKMRGYVQENLYKLSKLVEDGVKNNRAEILADAARMQFNSIKIGDVVGRNEVVEQCRRQIKDLVLYKATNISLIRIQHTISAITNDLRESLEGSLCEVGRKDDHLATVVRKQLQYSFLQHFQTRDVCPHFDYALMKSGVRLMDNAKKAVIDVWSAILGRGTYLNAEWKQSIAENVLDNIDCDAIARRVCQRMLEDLENGHQLFQFNLAYMKQFCRAALELSDVQKKFAAEQSPYFSRLMSEACALSQTLALDIPLRAVVGAQIGRKGNRGKVFEDKTDKERVVKQLAVTVHPSEMRDEHLLGITRTLGRIQDDISTILRPISLRLDGSNRISVLFPRMATDLFERLQSDPILLPQGLRITQQMADAVENCWDRRIYHVDLRITNILVDCYGNAKLNVSKPRDDTIPYPDNQAPFHVPAQNPFARASDPDSWNTLQDHCVYSLAVLLLLFVGEKYCRPPYAQTVKVDEVYAAVARGEDCAYVFGMNDPEGRSSCERQKAREIVLSIFDFQQKHNECLLSKMDFFKSKVTEVVSSYETTHQFETAL</sequence>
<dbReference type="Gene3D" id="3.40.50.300">
    <property type="entry name" value="P-loop containing nucleotide triphosphate hydrolases"/>
    <property type="match status" value="1"/>
</dbReference>
<keyword evidence="4" id="KW-0808">Transferase</keyword>
<dbReference type="InterPro" id="IPR011009">
    <property type="entry name" value="Kinase-like_dom_sf"/>
</dbReference>
<dbReference type="Proteomes" id="UP001159428">
    <property type="component" value="Unassembled WGS sequence"/>
</dbReference>
<name>A0AAU9XKI8_9CNID</name>
<dbReference type="AlphaFoldDB" id="A0AAU9XKI8"/>
<dbReference type="GO" id="GO:0043066">
    <property type="term" value="P:negative regulation of apoptotic process"/>
    <property type="evidence" value="ECO:0007669"/>
    <property type="project" value="TreeGrafter"/>
</dbReference>
<dbReference type="PANTHER" id="PTHR46392:SF1">
    <property type="entry name" value="DUAL SERINE_THREONINE AND TYROSINE PROTEIN KINASE"/>
    <property type="match status" value="1"/>
</dbReference>
<evidence type="ECO:0000256" key="5">
    <source>
        <dbReference type="ARBA" id="ARBA00022777"/>
    </source>
</evidence>
<dbReference type="InterPro" id="IPR045063">
    <property type="entry name" value="Dynamin_N"/>
</dbReference>
<evidence type="ECO:0000256" key="4">
    <source>
        <dbReference type="ARBA" id="ARBA00022679"/>
    </source>
</evidence>
<keyword evidence="5" id="KW-0418">Kinase</keyword>
<evidence type="ECO:0000256" key="2">
    <source>
        <dbReference type="ARBA" id="ARBA00022490"/>
    </source>
</evidence>
<feature type="non-terminal residue" evidence="7">
    <location>
        <position position="1"/>
    </location>
</feature>
<proteinExistence type="predicted"/>